<dbReference type="GO" id="GO:0005524">
    <property type="term" value="F:ATP binding"/>
    <property type="evidence" value="ECO:0007669"/>
    <property type="project" value="UniProtKB-UniRule"/>
</dbReference>
<reference evidence="4" key="1">
    <citation type="submission" date="2019-09" db="EMBL/GenBank/DDBJ databases">
        <title>Distinct polysaccharide growth profiles of human intestinal Prevotella copri isolates.</title>
        <authorList>
            <person name="Fehlner-Peach H."/>
            <person name="Magnabosco C."/>
            <person name="Raghavan V."/>
            <person name="Scher J.U."/>
            <person name="Tett A."/>
            <person name="Cox L.M."/>
            <person name="Gottsegen C."/>
            <person name="Watters A."/>
            <person name="Wiltshire- Gordon J.D."/>
            <person name="Segata N."/>
            <person name="Bonneau R."/>
            <person name="Littman D.R."/>
        </authorList>
    </citation>
    <scope>NUCLEOTIDE SEQUENCE [LARGE SCALE GENOMIC DNA]</scope>
    <source>
        <strain evidence="4">iAQ1179</strain>
    </source>
</reference>
<evidence type="ECO:0000259" key="2">
    <source>
        <dbReference type="PROSITE" id="PS50975"/>
    </source>
</evidence>
<name>A0AA90UHY9_9BACT</name>
<dbReference type="Proteomes" id="UP000442105">
    <property type="component" value="Unassembled WGS sequence"/>
</dbReference>
<proteinExistence type="predicted"/>
<dbReference type="EMBL" id="VZCW01000394">
    <property type="protein sequence ID" value="MQN14228.1"/>
    <property type="molecule type" value="Genomic_DNA"/>
</dbReference>
<gene>
    <name evidence="3" type="ORF">F7D95_15860</name>
</gene>
<keyword evidence="1" id="KW-0067">ATP-binding</keyword>
<dbReference type="Gene3D" id="3.30.1490.20">
    <property type="entry name" value="ATP-grasp fold, A domain"/>
    <property type="match status" value="1"/>
</dbReference>
<feature type="domain" description="ATP-grasp" evidence="2">
    <location>
        <begin position="123"/>
        <end position="305"/>
    </location>
</feature>
<dbReference type="PROSITE" id="PS50975">
    <property type="entry name" value="ATP_GRASP"/>
    <property type="match status" value="1"/>
</dbReference>
<dbReference type="AlphaFoldDB" id="A0AA90UHY9"/>
<accession>A0AA90UHY9</accession>
<evidence type="ECO:0000256" key="1">
    <source>
        <dbReference type="PROSITE-ProRule" id="PRU00409"/>
    </source>
</evidence>
<dbReference type="GO" id="GO:0016874">
    <property type="term" value="F:ligase activity"/>
    <property type="evidence" value="ECO:0007669"/>
    <property type="project" value="UniProtKB-KW"/>
</dbReference>
<sequence length="382" mass="43402">MSIQREIIVVGGNHHNTLGVIRGLGFGGVKPIVILHIGDENDPYVAHSCFIKEIKLVSSVDNVLQALRDYSKKLDDKAVVIACSDGTSSLLDMHSDELSKHYILPGASKQGLLTTIMDKEKMAELGRSVGFNVPKSWVVESEKDIDGIEYPCITKPILSKDGHKSDIKVCQNKNELLEVLEDGSCYRYQVQKFVKKDFEYQLIGLSLNKGQEIIIPGFSRCIRPCPGTNTGFLRYQSLNTMELPLDKCKDFITQIGYSGLFSIEFLRDKVGTDYFLEMNFRNDGNSICVTKAGYNLPYLWYAYNTGFDYKAILNKCNFKEVLVMPELDDFNSFVRKRKISIWKWIKDVSATDAFMEFDSKDPMPFWIALKQYIGRGIRKVIK</sequence>
<dbReference type="InterPro" id="IPR013815">
    <property type="entry name" value="ATP_grasp_subdomain_1"/>
</dbReference>
<comment type="caution">
    <text evidence="3">The sequence shown here is derived from an EMBL/GenBank/DDBJ whole genome shotgun (WGS) entry which is preliminary data.</text>
</comment>
<dbReference type="Gene3D" id="3.30.470.20">
    <property type="entry name" value="ATP-grasp fold, B domain"/>
    <property type="match status" value="1"/>
</dbReference>
<dbReference type="GO" id="GO:0046872">
    <property type="term" value="F:metal ion binding"/>
    <property type="evidence" value="ECO:0007669"/>
    <property type="project" value="InterPro"/>
</dbReference>
<keyword evidence="1" id="KW-0547">Nucleotide-binding</keyword>
<protein>
    <submittedName>
        <fullName evidence="3">Carboxylate--amine ligase</fullName>
    </submittedName>
</protein>
<keyword evidence="3" id="KW-0436">Ligase</keyword>
<dbReference type="SUPFAM" id="SSF56059">
    <property type="entry name" value="Glutathione synthetase ATP-binding domain-like"/>
    <property type="match status" value="1"/>
</dbReference>
<evidence type="ECO:0000313" key="4">
    <source>
        <dbReference type="Proteomes" id="UP000442105"/>
    </source>
</evidence>
<evidence type="ECO:0000313" key="3">
    <source>
        <dbReference type="EMBL" id="MQN14228.1"/>
    </source>
</evidence>
<organism evidence="3 4">
    <name type="scientific">Segatella copri</name>
    <dbReference type="NCBI Taxonomy" id="165179"/>
    <lineage>
        <taxon>Bacteria</taxon>
        <taxon>Pseudomonadati</taxon>
        <taxon>Bacteroidota</taxon>
        <taxon>Bacteroidia</taxon>
        <taxon>Bacteroidales</taxon>
        <taxon>Prevotellaceae</taxon>
        <taxon>Segatella</taxon>
    </lineage>
</organism>
<dbReference type="InterPro" id="IPR011761">
    <property type="entry name" value="ATP-grasp"/>
</dbReference>
<dbReference type="RefSeq" id="WP_153129565.1">
    <property type="nucleotide sequence ID" value="NZ_VZCW01000394.1"/>
</dbReference>